<evidence type="ECO:0000256" key="1">
    <source>
        <dbReference type="ARBA" id="ARBA00022645"/>
    </source>
</evidence>
<proteinExistence type="predicted"/>
<dbReference type="Gene3D" id="3.40.710.10">
    <property type="entry name" value="DD-peptidase/beta-lactamase superfamily"/>
    <property type="match status" value="1"/>
</dbReference>
<keyword evidence="2" id="KW-0645">Protease</keyword>
<dbReference type="GO" id="GO:0030655">
    <property type="term" value="P:beta-lactam antibiotic catabolic process"/>
    <property type="evidence" value="ECO:0007669"/>
    <property type="project" value="InterPro"/>
</dbReference>
<organism evidence="6 7">
    <name type="scientific">Rhizophagus irregularis</name>
    <dbReference type="NCBI Taxonomy" id="588596"/>
    <lineage>
        <taxon>Eukaryota</taxon>
        <taxon>Fungi</taxon>
        <taxon>Fungi incertae sedis</taxon>
        <taxon>Mucoromycota</taxon>
        <taxon>Glomeromycotina</taxon>
        <taxon>Glomeromycetes</taxon>
        <taxon>Glomerales</taxon>
        <taxon>Glomeraceae</taxon>
        <taxon>Rhizophagus</taxon>
    </lineage>
</organism>
<dbReference type="Gene3D" id="3.50.30.60">
    <property type="entry name" value="LD-carboxypeptidase A C-terminal domain-like"/>
    <property type="match status" value="1"/>
</dbReference>
<dbReference type="SUPFAM" id="SSF56601">
    <property type="entry name" value="beta-lactamase/transpeptidase-like"/>
    <property type="match status" value="1"/>
</dbReference>
<reference evidence="6 7" key="1">
    <citation type="submission" date="2017-10" db="EMBL/GenBank/DDBJ databases">
        <title>Extensive intraspecific genome diversity in a model arbuscular mycorrhizal fungus.</title>
        <authorList>
            <person name="Chen E.C.H."/>
            <person name="Morin E."/>
            <person name="Baudet D."/>
            <person name="Noel J."/>
            <person name="Ndikumana S."/>
            <person name="Charron P."/>
            <person name="St-Onge C."/>
            <person name="Giorgi J."/>
            <person name="Grigoriev I.V."/>
            <person name="Roux C."/>
            <person name="Martin F.M."/>
            <person name="Corradi N."/>
        </authorList>
    </citation>
    <scope>NUCLEOTIDE SEQUENCE [LARGE SCALE GENOMIC DNA]</scope>
    <source>
        <strain evidence="6 7">A1</strain>
    </source>
</reference>
<dbReference type="GO" id="GO:0006508">
    <property type="term" value="P:proteolysis"/>
    <property type="evidence" value="ECO:0007669"/>
    <property type="project" value="UniProtKB-KW"/>
</dbReference>
<dbReference type="InterPro" id="IPR045155">
    <property type="entry name" value="Beta-lactam_cat"/>
</dbReference>
<dbReference type="SUPFAM" id="SSF141986">
    <property type="entry name" value="LD-carboxypeptidase A C-terminal domain-like"/>
    <property type="match status" value="1"/>
</dbReference>
<feature type="domain" description="LD-carboxypeptidase C-terminal" evidence="5">
    <location>
        <begin position="1"/>
        <end position="77"/>
    </location>
</feature>
<dbReference type="PANTHER" id="PTHR30237">
    <property type="entry name" value="MURAMOYLTETRAPEPTIDE CARBOXYPEPTIDASE"/>
    <property type="match status" value="1"/>
</dbReference>
<dbReference type="GO" id="GO:0004180">
    <property type="term" value="F:carboxypeptidase activity"/>
    <property type="evidence" value="ECO:0007669"/>
    <property type="project" value="UniProtKB-KW"/>
</dbReference>
<feature type="domain" description="Beta-lactamase class A catalytic" evidence="4">
    <location>
        <begin position="95"/>
        <end position="140"/>
    </location>
</feature>
<reference evidence="6 7" key="2">
    <citation type="submission" date="2017-10" db="EMBL/GenBank/DDBJ databases">
        <title>Genome analyses suggest a sexual origin of heterokaryosis in a supposedly ancient asexual fungus.</title>
        <authorList>
            <person name="Corradi N."/>
            <person name="Sedzielewska K."/>
            <person name="Noel J."/>
            <person name="Charron P."/>
            <person name="Farinelli L."/>
            <person name="Marton T."/>
            <person name="Kruger M."/>
            <person name="Pelin A."/>
            <person name="Brachmann A."/>
            <person name="Corradi N."/>
        </authorList>
    </citation>
    <scope>NUCLEOTIDE SEQUENCE [LARGE SCALE GENOMIC DNA]</scope>
    <source>
        <strain evidence="6 7">A1</strain>
    </source>
</reference>
<sequence>MLTQLKLAGKLDDAAGIILGAWTNCGPQNAMHPEQSLRLQTIFEEILVPTGKPILMDVACGHILPTMTLPLGRTVTINADDKTISAKAEDFIFAKQLDEVVSSASLIKVPILIAVLELIERQNISLQMEVEIKQNHKVEYS</sequence>
<accession>A0A2N0QGX1</accession>
<dbReference type="VEuPathDB" id="FungiDB:RhiirA1_486843"/>
<dbReference type="Pfam" id="PF17676">
    <property type="entry name" value="Peptidase_S66C"/>
    <property type="match status" value="1"/>
</dbReference>
<keyword evidence="3" id="KW-0378">Hydrolase</keyword>
<keyword evidence="1" id="KW-0121">Carboxypeptidase</keyword>
<evidence type="ECO:0000259" key="4">
    <source>
        <dbReference type="Pfam" id="PF13354"/>
    </source>
</evidence>
<comment type="caution">
    <text evidence="6">The sequence shown here is derived from an EMBL/GenBank/DDBJ whole genome shotgun (WGS) entry which is preliminary data.</text>
</comment>
<evidence type="ECO:0000256" key="2">
    <source>
        <dbReference type="ARBA" id="ARBA00022670"/>
    </source>
</evidence>
<dbReference type="Proteomes" id="UP000232688">
    <property type="component" value="Unassembled WGS sequence"/>
</dbReference>
<evidence type="ECO:0000259" key="5">
    <source>
        <dbReference type="Pfam" id="PF17676"/>
    </source>
</evidence>
<dbReference type="InterPro" id="IPR040921">
    <property type="entry name" value="Peptidase_S66C"/>
</dbReference>
<evidence type="ECO:0000256" key="3">
    <source>
        <dbReference type="ARBA" id="ARBA00022825"/>
    </source>
</evidence>
<evidence type="ECO:0000313" key="7">
    <source>
        <dbReference type="Proteomes" id="UP000232688"/>
    </source>
</evidence>
<dbReference type="GO" id="GO:0008236">
    <property type="term" value="F:serine-type peptidase activity"/>
    <property type="evidence" value="ECO:0007669"/>
    <property type="project" value="UniProtKB-KW"/>
</dbReference>
<evidence type="ECO:0000313" key="6">
    <source>
        <dbReference type="EMBL" id="PKC50285.1"/>
    </source>
</evidence>
<dbReference type="InterPro" id="IPR027461">
    <property type="entry name" value="Carboxypeptidase_A_C_sf"/>
</dbReference>
<dbReference type="InterPro" id="IPR003507">
    <property type="entry name" value="S66_fam"/>
</dbReference>
<dbReference type="EMBL" id="LLXH01010485">
    <property type="protein sequence ID" value="PKC50285.1"/>
    <property type="molecule type" value="Genomic_DNA"/>
</dbReference>
<dbReference type="AlphaFoldDB" id="A0A2N0QGX1"/>
<protein>
    <submittedName>
        <fullName evidence="6">Uncharacterized protein</fullName>
    </submittedName>
</protein>
<gene>
    <name evidence="6" type="ORF">RhiirA1_486843</name>
</gene>
<dbReference type="PANTHER" id="PTHR30237:SF2">
    <property type="entry name" value="MUREIN TETRAPEPTIDE CARBOXYPEPTIDASE"/>
    <property type="match status" value="1"/>
</dbReference>
<dbReference type="GO" id="GO:0008800">
    <property type="term" value="F:beta-lactamase activity"/>
    <property type="evidence" value="ECO:0007669"/>
    <property type="project" value="InterPro"/>
</dbReference>
<feature type="non-terminal residue" evidence="6">
    <location>
        <position position="141"/>
    </location>
</feature>
<dbReference type="InterPro" id="IPR012338">
    <property type="entry name" value="Beta-lactam/transpept-like"/>
</dbReference>
<keyword evidence="3" id="KW-0720">Serine protease</keyword>
<dbReference type="Pfam" id="PF13354">
    <property type="entry name" value="Beta-lactamase2"/>
    <property type="match status" value="1"/>
</dbReference>
<name>A0A2N0QGX1_9GLOM</name>